<dbReference type="EMBL" id="GGEC01044328">
    <property type="protein sequence ID" value="MBX24812.1"/>
    <property type="molecule type" value="Transcribed_RNA"/>
</dbReference>
<accession>A0A2P2M3M7</accession>
<reference evidence="1" key="1">
    <citation type="submission" date="2018-02" db="EMBL/GenBank/DDBJ databases">
        <title>Rhizophora mucronata_Transcriptome.</title>
        <authorList>
            <person name="Meera S.P."/>
            <person name="Sreeshan A."/>
            <person name="Augustine A."/>
        </authorList>
    </citation>
    <scope>NUCLEOTIDE SEQUENCE</scope>
    <source>
        <tissue evidence="1">Leaf</tissue>
    </source>
</reference>
<protein>
    <submittedName>
        <fullName evidence="1">Uncharacterized protein</fullName>
    </submittedName>
</protein>
<name>A0A2P2M3M7_RHIMU</name>
<dbReference type="AlphaFoldDB" id="A0A2P2M3M7"/>
<evidence type="ECO:0000313" key="1">
    <source>
        <dbReference type="EMBL" id="MBX24812.1"/>
    </source>
</evidence>
<sequence length="45" mass="5481">MVVLETFYIMKERFCILQKIWGKLKTRQNLPQMEPEKLIIVKVML</sequence>
<organism evidence="1">
    <name type="scientific">Rhizophora mucronata</name>
    <name type="common">Asiatic mangrove</name>
    <dbReference type="NCBI Taxonomy" id="61149"/>
    <lineage>
        <taxon>Eukaryota</taxon>
        <taxon>Viridiplantae</taxon>
        <taxon>Streptophyta</taxon>
        <taxon>Embryophyta</taxon>
        <taxon>Tracheophyta</taxon>
        <taxon>Spermatophyta</taxon>
        <taxon>Magnoliopsida</taxon>
        <taxon>eudicotyledons</taxon>
        <taxon>Gunneridae</taxon>
        <taxon>Pentapetalae</taxon>
        <taxon>rosids</taxon>
        <taxon>fabids</taxon>
        <taxon>Malpighiales</taxon>
        <taxon>Rhizophoraceae</taxon>
        <taxon>Rhizophora</taxon>
    </lineage>
</organism>
<proteinExistence type="predicted"/>